<proteinExistence type="predicted"/>
<dbReference type="GeneID" id="27311528"/>
<dbReference type="HOGENOM" id="CLU_010147_0_0_1"/>
<feature type="compositionally biased region" description="Polar residues" evidence="1">
    <location>
        <begin position="220"/>
        <end position="230"/>
    </location>
</feature>
<dbReference type="PANTHER" id="PTHR28258">
    <property type="entry name" value="VACUOLAR SEGREGATION PROTEIN 7"/>
    <property type="match status" value="1"/>
</dbReference>
<dbReference type="RefSeq" id="XP_016215563.1">
    <property type="nucleotide sequence ID" value="XM_016356770.1"/>
</dbReference>
<feature type="compositionally biased region" description="Polar residues" evidence="1">
    <location>
        <begin position="190"/>
        <end position="207"/>
    </location>
</feature>
<feature type="transmembrane region" description="Helical" evidence="2">
    <location>
        <begin position="696"/>
        <end position="720"/>
    </location>
</feature>
<organism evidence="3 4">
    <name type="scientific">Verruconis gallopava</name>
    <dbReference type="NCBI Taxonomy" id="253628"/>
    <lineage>
        <taxon>Eukaryota</taxon>
        <taxon>Fungi</taxon>
        <taxon>Dikarya</taxon>
        <taxon>Ascomycota</taxon>
        <taxon>Pezizomycotina</taxon>
        <taxon>Dothideomycetes</taxon>
        <taxon>Pleosporomycetidae</taxon>
        <taxon>Venturiales</taxon>
        <taxon>Sympoventuriaceae</taxon>
        <taxon>Verruconis</taxon>
    </lineage>
</organism>
<evidence type="ECO:0000256" key="2">
    <source>
        <dbReference type="SAM" id="Phobius"/>
    </source>
</evidence>
<dbReference type="GO" id="GO:0000011">
    <property type="term" value="P:vacuole inheritance"/>
    <property type="evidence" value="ECO:0007669"/>
    <property type="project" value="TreeGrafter"/>
</dbReference>
<feature type="region of interest" description="Disordered" evidence="1">
    <location>
        <begin position="665"/>
        <end position="684"/>
    </location>
</feature>
<feature type="compositionally biased region" description="Polar residues" evidence="1">
    <location>
        <begin position="241"/>
        <end position="250"/>
    </location>
</feature>
<keyword evidence="2" id="KW-0472">Membrane</keyword>
<feature type="compositionally biased region" description="Polar residues" evidence="1">
    <location>
        <begin position="375"/>
        <end position="408"/>
    </location>
</feature>
<protein>
    <recommendedName>
        <fullName evidence="5">Vacuolar segregation subunit 7</fullName>
    </recommendedName>
</protein>
<dbReference type="EMBL" id="KN847537">
    <property type="protein sequence ID" value="KIW05694.1"/>
    <property type="molecule type" value="Genomic_DNA"/>
</dbReference>
<feature type="compositionally biased region" description="Basic and acidic residues" evidence="1">
    <location>
        <begin position="350"/>
        <end position="369"/>
    </location>
</feature>
<dbReference type="PANTHER" id="PTHR28258:SF1">
    <property type="entry name" value="VACUOLAR SEGREGATION PROTEIN 7"/>
    <property type="match status" value="1"/>
</dbReference>
<feature type="compositionally biased region" description="Acidic residues" evidence="1">
    <location>
        <begin position="474"/>
        <end position="485"/>
    </location>
</feature>
<keyword evidence="2" id="KW-0812">Transmembrane</keyword>
<feature type="region of interest" description="Disordered" evidence="1">
    <location>
        <begin position="785"/>
        <end position="809"/>
    </location>
</feature>
<dbReference type="GO" id="GO:1903778">
    <property type="term" value="P:protein localization to vacuolar membrane"/>
    <property type="evidence" value="ECO:0007669"/>
    <property type="project" value="TreeGrafter"/>
</dbReference>
<dbReference type="Proteomes" id="UP000053259">
    <property type="component" value="Unassembled WGS sequence"/>
</dbReference>
<gene>
    <name evidence="3" type="ORF">PV09_03555</name>
</gene>
<feature type="compositionally biased region" description="Polar residues" evidence="1">
    <location>
        <begin position="19"/>
        <end position="46"/>
    </location>
</feature>
<dbReference type="GO" id="GO:0010513">
    <property type="term" value="P:positive regulation of phosphatidylinositol biosynthetic process"/>
    <property type="evidence" value="ECO:0007669"/>
    <property type="project" value="TreeGrafter"/>
</dbReference>
<name>A0A0D2B300_9PEZI</name>
<feature type="region of interest" description="Disordered" evidence="1">
    <location>
        <begin position="168"/>
        <end position="660"/>
    </location>
</feature>
<dbReference type="AlphaFoldDB" id="A0A0D2B300"/>
<feature type="compositionally biased region" description="Low complexity" evidence="1">
    <location>
        <begin position="88"/>
        <end position="105"/>
    </location>
</feature>
<feature type="compositionally biased region" description="Polar residues" evidence="1">
    <location>
        <begin position="258"/>
        <end position="279"/>
    </location>
</feature>
<feature type="region of interest" description="Disordered" evidence="1">
    <location>
        <begin position="926"/>
        <end position="960"/>
    </location>
</feature>
<evidence type="ECO:0008006" key="5">
    <source>
        <dbReference type="Google" id="ProtNLM"/>
    </source>
</evidence>
<dbReference type="OrthoDB" id="1204at2759"/>
<evidence type="ECO:0000313" key="3">
    <source>
        <dbReference type="EMBL" id="KIW05694.1"/>
    </source>
</evidence>
<feature type="region of interest" description="Disordered" evidence="1">
    <location>
        <begin position="1"/>
        <end position="156"/>
    </location>
</feature>
<reference evidence="3 4" key="1">
    <citation type="submission" date="2015-01" db="EMBL/GenBank/DDBJ databases">
        <title>The Genome Sequence of Ochroconis gallopava CBS43764.</title>
        <authorList>
            <consortium name="The Broad Institute Genomics Platform"/>
            <person name="Cuomo C."/>
            <person name="de Hoog S."/>
            <person name="Gorbushina A."/>
            <person name="Stielow B."/>
            <person name="Teixiera M."/>
            <person name="Abouelleil A."/>
            <person name="Chapman S.B."/>
            <person name="Priest M."/>
            <person name="Young S.K."/>
            <person name="Wortman J."/>
            <person name="Nusbaum C."/>
            <person name="Birren B."/>
        </authorList>
    </citation>
    <scope>NUCLEOTIDE SEQUENCE [LARGE SCALE GENOMIC DNA]</scope>
    <source>
        <strain evidence="3 4">CBS 43764</strain>
    </source>
</reference>
<feature type="compositionally biased region" description="Low complexity" evidence="1">
    <location>
        <begin position="168"/>
        <end position="181"/>
    </location>
</feature>
<dbReference type="VEuPathDB" id="FungiDB:PV09_03555"/>
<feature type="compositionally biased region" description="Polar residues" evidence="1">
    <location>
        <begin position="522"/>
        <end position="532"/>
    </location>
</feature>
<keyword evidence="2" id="KW-1133">Transmembrane helix</keyword>
<dbReference type="GO" id="GO:0000329">
    <property type="term" value="C:fungal-type vacuole membrane"/>
    <property type="evidence" value="ECO:0007669"/>
    <property type="project" value="TreeGrafter"/>
</dbReference>
<feature type="compositionally biased region" description="Polar residues" evidence="1">
    <location>
        <begin position="118"/>
        <end position="131"/>
    </location>
</feature>
<accession>A0A0D2B300</accession>
<sequence length="995" mass="106896">MTDPLSRDTSPLTSAAHLSGTSHGSGTAPARTSHSANCTDQTANNVTSSTTSRWTNERTTTQAHHSSSRVAPNSRASGNATGAVSNGSSLSLSASRSPSTAASPHSSRDSSPAGRVFRQQSLSGATVQNGMRSRKNSHDASPHRPPSVTGHTSSVPSAAAIQRALSAATAPQLQPTPAAEPVSRVPRPSKGTTNNCAAGEGNTTSWPISPRLKSPPPSGSRRNSLKNQKNPDAVPPHIIVQNATPTSSTDALPLIDTEITQQPESTRQLAPLGKSSSRGASGAPTLETVQETSGPNTPGNELNTLSVNDANQRFFDGPDEDLKPASGSTTPRRSMAAAASKMHAQNSDSDTSKKGEGKKEHDNDPEKTPRPKAPSSRTSFSSLRQKTGTEPVTRSMTVETEIVNSVAQNAIGAPSDRSSSRAERGGPLRPKASSDTIKPNKTKKKTSRKTPSVNPTAGTTRADIFEDRVKNEMDEATSDDSEETFVYESNPAEPPIRRSRHHSRTPSGASLTSMGAPRDARQNQGLLSTQKTRSMKFANAYNSADDDAVDRPDGTVRAGTGRGGGSIVKHHHTGRPSRSTTGHPSILDDDSPFPQLNKVRSLTGLPGRQTQNARIAARNLQASNGHANGNGNGNARKDSGFMSSYDLDAEGGDDERTPLISSMGTMRTTRSARRPPTRGSRGERYTRRRQGILSRFAGCIAIIAMLFLLVFGIVGFLFVITTPLTHVELYEIQSVLASETEIMFDLKIGAINPNMLPITVSDVDLNVFAKSKYVGTEKWWREHPGGDWADEPLPPRKLAPTDTAEEGKLSSPALDAQENFLPSIPGSFPDDSDGSDSKQTMLLGRIYHFDSTITFEPSFWKRHVHNATGALRLRNPGNHTELGGSERWERVLLHEFELIVRGTLKYSIPLGGKAYAANVGNRVVVDPQKDDGPGPGEGSDPEDDDDREEMHEDPNSIGISRISNGWKITVHPLEDELSTHERLKRRVWARLLRQL</sequence>
<evidence type="ECO:0000313" key="4">
    <source>
        <dbReference type="Proteomes" id="UP000053259"/>
    </source>
</evidence>
<feature type="compositionally biased region" description="Basic and acidic residues" evidence="1">
    <location>
        <begin position="463"/>
        <end position="473"/>
    </location>
</feature>
<feature type="compositionally biased region" description="Low complexity" evidence="1">
    <location>
        <begin position="47"/>
        <end position="61"/>
    </location>
</feature>
<dbReference type="Pfam" id="PF12751">
    <property type="entry name" value="Vac7"/>
    <property type="match status" value="1"/>
</dbReference>
<evidence type="ECO:0000256" key="1">
    <source>
        <dbReference type="SAM" id="MobiDB-lite"/>
    </source>
</evidence>
<keyword evidence="4" id="KW-1185">Reference proteome</keyword>
<feature type="compositionally biased region" description="Polar residues" evidence="1">
    <location>
        <begin position="62"/>
        <end position="87"/>
    </location>
</feature>
<feature type="compositionally biased region" description="Polar residues" evidence="1">
    <location>
        <begin position="287"/>
        <end position="311"/>
    </location>
</feature>
<dbReference type="GO" id="GO:0070772">
    <property type="term" value="C:PAS complex"/>
    <property type="evidence" value="ECO:0007669"/>
    <property type="project" value="TreeGrafter"/>
</dbReference>
<dbReference type="InterPro" id="IPR024260">
    <property type="entry name" value="Vac7"/>
</dbReference>